<keyword evidence="4" id="KW-0560">Oxidoreductase</keyword>
<organism evidence="8 9">
    <name type="scientific">Aspergillus oryzae</name>
    <name type="common">Yellow koji mold</name>
    <dbReference type="NCBI Taxonomy" id="5062"/>
    <lineage>
        <taxon>Eukaryota</taxon>
        <taxon>Fungi</taxon>
        <taxon>Dikarya</taxon>
        <taxon>Ascomycota</taxon>
        <taxon>Pezizomycotina</taxon>
        <taxon>Eurotiomycetes</taxon>
        <taxon>Eurotiomycetidae</taxon>
        <taxon>Eurotiales</taxon>
        <taxon>Aspergillaceae</taxon>
        <taxon>Aspergillus</taxon>
        <taxon>Aspergillus subgen. Circumdati</taxon>
    </lineage>
</organism>
<dbReference type="GO" id="GO:0016705">
    <property type="term" value="F:oxidoreductase activity, acting on paired donors, with incorporation or reduction of molecular oxygen"/>
    <property type="evidence" value="ECO:0007669"/>
    <property type="project" value="InterPro"/>
</dbReference>
<comment type="caution">
    <text evidence="8">The sequence shown here is derived from an EMBL/GenBank/DDBJ whole genome shotgun (WGS) entry which is preliminary data.</text>
</comment>
<evidence type="ECO:0000256" key="7">
    <source>
        <dbReference type="SAM" id="Phobius"/>
    </source>
</evidence>
<keyword evidence="5" id="KW-0408">Iron</keyword>
<dbReference type="GO" id="GO:0004497">
    <property type="term" value="F:monooxygenase activity"/>
    <property type="evidence" value="ECO:0007669"/>
    <property type="project" value="UniProtKB-KW"/>
</dbReference>
<comment type="cofactor">
    <cofactor evidence="1">
        <name>heme</name>
        <dbReference type="ChEBI" id="CHEBI:30413"/>
    </cofactor>
</comment>
<evidence type="ECO:0000256" key="4">
    <source>
        <dbReference type="ARBA" id="ARBA00023002"/>
    </source>
</evidence>
<dbReference type="EMBL" id="BSYA01000005">
    <property type="protein sequence ID" value="GMG23421.1"/>
    <property type="molecule type" value="Genomic_DNA"/>
</dbReference>
<name>A0AAN4Y7M6_ASPOZ</name>
<dbReference type="GO" id="GO:0019748">
    <property type="term" value="P:secondary metabolic process"/>
    <property type="evidence" value="ECO:0007669"/>
    <property type="project" value="UniProtKB-ARBA"/>
</dbReference>
<evidence type="ECO:0000256" key="1">
    <source>
        <dbReference type="ARBA" id="ARBA00001971"/>
    </source>
</evidence>
<feature type="transmembrane region" description="Helical" evidence="7">
    <location>
        <begin position="15"/>
        <end position="34"/>
    </location>
</feature>
<evidence type="ECO:0000256" key="3">
    <source>
        <dbReference type="ARBA" id="ARBA00022723"/>
    </source>
</evidence>
<dbReference type="Proteomes" id="UP001165205">
    <property type="component" value="Unassembled WGS sequence"/>
</dbReference>
<dbReference type="AlphaFoldDB" id="A0AAN4Y7M6"/>
<evidence type="ECO:0000313" key="9">
    <source>
        <dbReference type="Proteomes" id="UP001165205"/>
    </source>
</evidence>
<keyword evidence="6" id="KW-0503">Monooxygenase</keyword>
<dbReference type="PANTHER" id="PTHR46206:SF7">
    <property type="entry name" value="P450, PUTATIVE (EUROFUNG)-RELATED"/>
    <property type="match status" value="1"/>
</dbReference>
<proteinExistence type="inferred from homology"/>
<dbReference type="InterPro" id="IPR036396">
    <property type="entry name" value="Cyt_P450_sf"/>
</dbReference>
<evidence type="ECO:0000256" key="6">
    <source>
        <dbReference type="ARBA" id="ARBA00023033"/>
    </source>
</evidence>
<evidence type="ECO:0000256" key="5">
    <source>
        <dbReference type="ARBA" id="ARBA00023004"/>
    </source>
</evidence>
<evidence type="ECO:0000313" key="8">
    <source>
        <dbReference type="EMBL" id="GMG23421.1"/>
    </source>
</evidence>
<evidence type="ECO:0000256" key="2">
    <source>
        <dbReference type="ARBA" id="ARBA00010617"/>
    </source>
</evidence>
<gene>
    <name evidence="8" type="ORF">Aory04_000086900</name>
</gene>
<reference evidence="8" key="1">
    <citation type="submission" date="2023-04" db="EMBL/GenBank/DDBJ databases">
        <title>Aspergillus oryzae NBRC 4228.</title>
        <authorList>
            <person name="Ichikawa N."/>
            <person name="Sato H."/>
            <person name="Tonouchi N."/>
        </authorList>
    </citation>
    <scope>NUCLEOTIDE SEQUENCE</scope>
    <source>
        <strain evidence="8">NBRC 4228</strain>
    </source>
</reference>
<dbReference type="Gene3D" id="1.10.630.10">
    <property type="entry name" value="Cytochrome P450"/>
    <property type="match status" value="1"/>
</dbReference>
<dbReference type="GO" id="GO:0005506">
    <property type="term" value="F:iron ion binding"/>
    <property type="evidence" value="ECO:0007669"/>
    <property type="project" value="InterPro"/>
</dbReference>
<dbReference type="SUPFAM" id="SSF48264">
    <property type="entry name" value="Cytochrome P450"/>
    <property type="match status" value="1"/>
</dbReference>
<comment type="similarity">
    <text evidence="2">Belongs to the cytochrome P450 family.</text>
</comment>
<sequence>MEVQYILGILHNLDLAIWAVLIFIAFVLVTQAHYKAQLAKLPTFETDKGNEKWRRTCSDSARMLYQEGHKKVGSYLVRFSKICPDNVTVQRPSLDHANFRWLNPIIYREVENALEDEIPQCEDWTPVFIYRKLLNTVAKVSGRIFVGAELSHNKDYLDTAINYTIELGNAVQAVKQMKPWLRPFLAWKLPEVQQLNKREEMAIRFLEPIIQARREASKDPDTKSPMTCCSGS</sequence>
<dbReference type="GO" id="GO:0020037">
    <property type="term" value="F:heme binding"/>
    <property type="evidence" value="ECO:0007669"/>
    <property type="project" value="InterPro"/>
</dbReference>
<keyword evidence="7" id="KW-0812">Transmembrane</keyword>
<protein>
    <submittedName>
        <fullName evidence="8">Unnamed protein product</fullName>
    </submittedName>
</protein>
<accession>A0AAN4Y7M6</accession>
<keyword evidence="7" id="KW-0472">Membrane</keyword>
<keyword evidence="7" id="KW-1133">Transmembrane helix</keyword>
<keyword evidence="3" id="KW-0479">Metal-binding</keyword>
<dbReference type="PANTHER" id="PTHR46206">
    <property type="entry name" value="CYTOCHROME P450"/>
    <property type="match status" value="1"/>
</dbReference>